<sequence>MISLAGEVLLVETVRQGGLDAALSAALEPRRKPAEGPRPGRDLLNLALAGALGGD</sequence>
<protein>
    <submittedName>
        <fullName evidence="1">Uncharacterized protein</fullName>
    </submittedName>
</protein>
<dbReference type="EMBL" id="BAAATR010000002">
    <property type="protein sequence ID" value="GAA2228944.1"/>
    <property type="molecule type" value="Genomic_DNA"/>
</dbReference>
<dbReference type="RefSeq" id="WP_344634591.1">
    <property type="nucleotide sequence ID" value="NZ_BAAATR010000002.1"/>
</dbReference>
<gene>
    <name evidence="1" type="ORF">GCM10010430_05960</name>
</gene>
<organism evidence="1 2">
    <name type="scientific">Kitasatospora cystarginea</name>
    <dbReference type="NCBI Taxonomy" id="58350"/>
    <lineage>
        <taxon>Bacteria</taxon>
        <taxon>Bacillati</taxon>
        <taxon>Actinomycetota</taxon>
        <taxon>Actinomycetes</taxon>
        <taxon>Kitasatosporales</taxon>
        <taxon>Streptomycetaceae</taxon>
        <taxon>Kitasatospora</taxon>
    </lineage>
</organism>
<evidence type="ECO:0000313" key="1">
    <source>
        <dbReference type="EMBL" id="GAA2228944.1"/>
    </source>
</evidence>
<dbReference type="Proteomes" id="UP001500305">
    <property type="component" value="Unassembled WGS sequence"/>
</dbReference>
<proteinExistence type="predicted"/>
<reference evidence="2" key="1">
    <citation type="journal article" date="2019" name="Int. J. Syst. Evol. Microbiol.">
        <title>The Global Catalogue of Microorganisms (GCM) 10K type strain sequencing project: providing services to taxonomists for standard genome sequencing and annotation.</title>
        <authorList>
            <consortium name="The Broad Institute Genomics Platform"/>
            <consortium name="The Broad Institute Genome Sequencing Center for Infectious Disease"/>
            <person name="Wu L."/>
            <person name="Ma J."/>
        </authorList>
    </citation>
    <scope>NUCLEOTIDE SEQUENCE [LARGE SCALE GENOMIC DNA]</scope>
    <source>
        <strain evidence="2">JCM 7356</strain>
    </source>
</reference>
<keyword evidence="2" id="KW-1185">Reference proteome</keyword>
<name>A0ABP5Q8K1_9ACTN</name>
<evidence type="ECO:0000313" key="2">
    <source>
        <dbReference type="Proteomes" id="UP001500305"/>
    </source>
</evidence>
<comment type="caution">
    <text evidence="1">The sequence shown here is derived from an EMBL/GenBank/DDBJ whole genome shotgun (WGS) entry which is preliminary data.</text>
</comment>
<accession>A0ABP5Q8K1</accession>